<reference evidence="8" key="2">
    <citation type="submission" date="2020-05" db="UniProtKB">
        <authorList>
            <consortium name="EnsemblMetazoa"/>
        </authorList>
    </citation>
    <scope>IDENTIFICATION</scope>
    <source>
        <strain evidence="8">wikel</strain>
    </source>
</reference>
<dbReference type="PANTHER" id="PTHR16875">
    <property type="entry name" value="SELENOPROTEIN K"/>
    <property type="match status" value="1"/>
</dbReference>
<evidence type="ECO:0000256" key="4">
    <source>
        <dbReference type="ARBA" id="ARBA00022989"/>
    </source>
</evidence>
<dbReference type="GO" id="GO:0032469">
    <property type="term" value="P:endoplasmic reticulum calcium ion homeostasis"/>
    <property type="evidence" value="ECO:0000318"/>
    <property type="project" value="GO_Central"/>
</dbReference>
<dbReference type="EMBL" id="ABJB010547165">
    <property type="status" value="NOT_ANNOTATED_CDS"/>
    <property type="molecule type" value="Genomic_DNA"/>
</dbReference>
<organism>
    <name type="scientific">Ixodes scapularis</name>
    <name type="common">Black-legged tick</name>
    <name type="synonym">Deer tick</name>
    <dbReference type="NCBI Taxonomy" id="6945"/>
    <lineage>
        <taxon>Eukaryota</taxon>
        <taxon>Metazoa</taxon>
        <taxon>Ecdysozoa</taxon>
        <taxon>Arthropoda</taxon>
        <taxon>Chelicerata</taxon>
        <taxon>Arachnida</taxon>
        <taxon>Acari</taxon>
        <taxon>Parasitiformes</taxon>
        <taxon>Ixodida</taxon>
        <taxon>Ixodoidea</taxon>
        <taxon>Ixodidae</taxon>
        <taxon>Ixodinae</taxon>
        <taxon>Ixodes</taxon>
    </lineage>
</organism>
<evidence type="ECO:0000256" key="3">
    <source>
        <dbReference type="ARBA" id="ARBA00022933"/>
    </source>
</evidence>
<protein>
    <submittedName>
        <fullName evidence="7 8">Selenoprotein K, putative</fullName>
    </submittedName>
</protein>
<dbReference type="PaxDb" id="6945-B7P2W3"/>
<dbReference type="VEuPathDB" id="VectorBase:ISCI000980"/>
<dbReference type="EMBL" id="ABJB010345169">
    <property type="status" value="NOT_ANNOTATED_CDS"/>
    <property type="molecule type" value="Genomic_DNA"/>
</dbReference>
<dbReference type="InterPro" id="IPR024491">
    <property type="entry name" value="Se_SelK/SelG"/>
</dbReference>
<dbReference type="Proteomes" id="UP000001555">
    <property type="component" value="Unassembled WGS sequence"/>
</dbReference>
<dbReference type="EMBL" id="DS624854">
    <property type="protein sequence ID" value="EEC00935.1"/>
    <property type="molecule type" value="Genomic_DNA"/>
</dbReference>
<keyword evidence="5" id="KW-0472">Membrane</keyword>
<evidence type="ECO:0000256" key="5">
    <source>
        <dbReference type="ARBA" id="ARBA00023136"/>
    </source>
</evidence>
<dbReference type="HOGENOM" id="CLU_182590_1_0_1"/>
<dbReference type="STRING" id="6945.B7P2W3"/>
<keyword evidence="9" id="KW-1185">Reference proteome</keyword>
<keyword evidence="4" id="KW-1133">Transmembrane helix</keyword>
<dbReference type="Pfam" id="PF10961">
    <property type="entry name" value="SelK_SelG"/>
    <property type="match status" value="1"/>
</dbReference>
<reference evidence="7 9" key="1">
    <citation type="submission" date="2008-03" db="EMBL/GenBank/DDBJ databases">
        <title>Annotation of Ixodes scapularis.</title>
        <authorList>
            <consortium name="Ixodes scapularis Genome Project Consortium"/>
            <person name="Caler E."/>
            <person name="Hannick L.I."/>
            <person name="Bidwell S."/>
            <person name="Joardar V."/>
            <person name="Thiagarajan M."/>
            <person name="Amedeo P."/>
            <person name="Galinsky K.J."/>
            <person name="Schobel S."/>
            <person name="Inman J."/>
            <person name="Hostetler J."/>
            <person name="Miller J."/>
            <person name="Hammond M."/>
            <person name="Megy K."/>
            <person name="Lawson D."/>
            <person name="Kodira C."/>
            <person name="Sutton G."/>
            <person name="Meyer J."/>
            <person name="Hill C.A."/>
            <person name="Birren B."/>
            <person name="Nene V."/>
            <person name="Collins F."/>
            <person name="Alarcon-Chaidez F."/>
            <person name="Wikel S."/>
            <person name="Strausberg R."/>
        </authorList>
    </citation>
    <scope>NUCLEOTIDE SEQUENCE [LARGE SCALE GENOMIC DNA]</scope>
    <source>
        <strain evidence="9">Wikel</strain>
        <strain evidence="7">Wikel colony</strain>
    </source>
</reference>
<keyword evidence="3" id="KW-0712">Selenocysteine</keyword>
<dbReference type="GO" id="GO:0005789">
    <property type="term" value="C:endoplasmic reticulum membrane"/>
    <property type="evidence" value="ECO:0000318"/>
    <property type="project" value="GO_Central"/>
</dbReference>
<evidence type="ECO:0000313" key="9">
    <source>
        <dbReference type="Proteomes" id="UP000001555"/>
    </source>
</evidence>
<evidence type="ECO:0000313" key="8">
    <source>
        <dbReference type="EnsemblMetazoa" id="ISCW000980-PA"/>
    </source>
</evidence>
<dbReference type="EnsemblMetazoa" id="ISCW000980-RA">
    <property type="protein sequence ID" value="ISCW000980-PA"/>
    <property type="gene ID" value="ISCW000980"/>
</dbReference>
<evidence type="ECO:0000256" key="6">
    <source>
        <dbReference type="SAM" id="MobiDB-lite"/>
    </source>
</evidence>
<dbReference type="GO" id="GO:0006816">
    <property type="term" value="P:calcium ion transport"/>
    <property type="evidence" value="ECO:0000318"/>
    <property type="project" value="GO_Central"/>
</dbReference>
<gene>
    <name evidence="8" type="primary">8023805</name>
    <name evidence="7" type="ORF">IscW_ISCW000980</name>
</gene>
<dbReference type="GO" id="GO:0005794">
    <property type="term" value="C:Golgi apparatus"/>
    <property type="evidence" value="ECO:0000318"/>
    <property type="project" value="GO_Central"/>
</dbReference>
<dbReference type="PANTHER" id="PTHR16875:SF0">
    <property type="entry name" value="SELENOPROTEIN K"/>
    <property type="match status" value="1"/>
</dbReference>
<sequence length="95" mass="10279">MPYINERGEILESKPLWRVGTLTEFFQGLARMITLFFQTLFMLDNSNNSRSSGSRYGGSGSSGRRPPGPPPRRRMGGFGSSVDSGTMSCPMPGGG</sequence>
<evidence type="ECO:0000256" key="2">
    <source>
        <dbReference type="ARBA" id="ARBA00022692"/>
    </source>
</evidence>
<keyword evidence="2" id="KW-0812">Transmembrane</keyword>
<feature type="region of interest" description="Disordered" evidence="6">
    <location>
        <begin position="48"/>
        <end position="95"/>
    </location>
</feature>
<comment type="subcellular location">
    <subcellularLocation>
        <location evidence="1">Membrane</location>
        <topology evidence="1">Single-pass membrane protein</topology>
    </subcellularLocation>
</comment>
<dbReference type="AlphaFoldDB" id="B7P2W3"/>
<proteinExistence type="predicted"/>
<dbReference type="VEuPathDB" id="VectorBase:ISCW000980"/>
<dbReference type="EMBL" id="ABJB010306096">
    <property type="status" value="NOT_ANNOTATED_CDS"/>
    <property type="molecule type" value="Genomic_DNA"/>
</dbReference>
<name>B7P2W3_IXOSC</name>
<evidence type="ECO:0000256" key="1">
    <source>
        <dbReference type="ARBA" id="ARBA00004167"/>
    </source>
</evidence>
<accession>B7P2W3</accession>
<evidence type="ECO:0000313" key="7">
    <source>
        <dbReference type="EMBL" id="EEC00935.1"/>
    </source>
</evidence>
<dbReference type="InParanoid" id="B7P2W3"/>